<dbReference type="AlphaFoldDB" id="A0A2T1N663"/>
<dbReference type="RefSeq" id="WP_106680511.1">
    <property type="nucleotide sequence ID" value="NZ_JACHWV010000002.1"/>
</dbReference>
<evidence type="ECO:0000256" key="1">
    <source>
        <dbReference type="SAM" id="Phobius"/>
    </source>
</evidence>
<gene>
    <name evidence="2" type="ORF">C7H61_13235</name>
</gene>
<dbReference type="Proteomes" id="UP000238430">
    <property type="component" value="Unassembled WGS sequence"/>
</dbReference>
<keyword evidence="1" id="KW-1133">Transmembrane helix</keyword>
<sequence length="239" mass="27953">MKKFEDAHKDAFKRNKGKDQDTLMTYADILVSVSDQNDRKELYTGYVVDYDLKSDDISKLDKVYLIDTHRYKKKNLDITTTEEKSKDSTNKPTQSRNRIKVPGDVFVLNADNIVNLNLTYIPSIKKKIDKKKKEEKKQTSYKYIQNTYLIIIAIVVLLHFFYKALYLDKTFLADYLIKTGFFGKLLVILFINQTLSFVVPTLIKKNKLGYDFKKGIGWRLLTFILLGCLSFWFVIKPII</sequence>
<keyword evidence="1" id="KW-0472">Membrane</keyword>
<evidence type="ECO:0000313" key="2">
    <source>
        <dbReference type="EMBL" id="PSG87068.1"/>
    </source>
</evidence>
<feature type="transmembrane region" description="Helical" evidence="1">
    <location>
        <begin position="182"/>
        <end position="203"/>
    </location>
</feature>
<dbReference type="EMBL" id="PXOT01000027">
    <property type="protein sequence ID" value="PSG87068.1"/>
    <property type="molecule type" value="Genomic_DNA"/>
</dbReference>
<evidence type="ECO:0000313" key="3">
    <source>
        <dbReference type="Proteomes" id="UP000238430"/>
    </source>
</evidence>
<protein>
    <submittedName>
        <fullName evidence="2">Uncharacterized protein</fullName>
    </submittedName>
</protein>
<organism evidence="2 3">
    <name type="scientific">Mesoflavibacter zeaxanthinifaciens subsp. sabulilitoris</name>
    <dbReference type="NCBI Taxonomy" id="1520893"/>
    <lineage>
        <taxon>Bacteria</taxon>
        <taxon>Pseudomonadati</taxon>
        <taxon>Bacteroidota</taxon>
        <taxon>Flavobacteriia</taxon>
        <taxon>Flavobacteriales</taxon>
        <taxon>Flavobacteriaceae</taxon>
        <taxon>Mesoflavibacter</taxon>
    </lineage>
</organism>
<comment type="caution">
    <text evidence="2">The sequence shown here is derived from an EMBL/GenBank/DDBJ whole genome shotgun (WGS) entry which is preliminary data.</text>
</comment>
<keyword evidence="3" id="KW-1185">Reference proteome</keyword>
<feature type="transmembrane region" description="Helical" evidence="1">
    <location>
        <begin position="143"/>
        <end position="162"/>
    </location>
</feature>
<keyword evidence="1" id="KW-0812">Transmembrane</keyword>
<accession>A0A2T1N663</accession>
<feature type="transmembrane region" description="Helical" evidence="1">
    <location>
        <begin position="215"/>
        <end position="235"/>
    </location>
</feature>
<proteinExistence type="predicted"/>
<name>A0A2T1N663_9FLAO</name>
<reference evidence="2 3" key="1">
    <citation type="submission" date="2018-03" db="EMBL/GenBank/DDBJ databases">
        <title>Mesoflavibacter sp. HG37 and Mesoflavibacter sp. HG96 sp.nov., two marine bacteria isolated from seawater of Western Pacific Ocean.</title>
        <authorList>
            <person name="Cheng H."/>
            <person name="Wu Y.-H."/>
            <person name="Guo L.-L."/>
            <person name="Xu X.-W."/>
        </authorList>
    </citation>
    <scope>NUCLEOTIDE SEQUENCE [LARGE SCALE GENOMIC DNA]</scope>
    <source>
        <strain evidence="2 3">KCTC 42117</strain>
    </source>
</reference>